<keyword evidence="7 8" id="KW-0961">Cell wall biogenesis/degradation</keyword>
<proteinExistence type="inferred from homology"/>
<keyword evidence="7 8" id="KW-0132">Cell division</keyword>
<gene>
    <name evidence="7 11" type="primary">murD</name>
    <name evidence="11" type="ORF">Q8A57_03550</name>
</gene>
<dbReference type="PANTHER" id="PTHR43692:SF1">
    <property type="entry name" value="UDP-N-ACETYLMURAMOYLALANINE--D-GLUTAMATE LIGASE"/>
    <property type="match status" value="1"/>
</dbReference>
<keyword evidence="3 7" id="KW-0963">Cytoplasm</keyword>
<keyword evidence="12" id="KW-1185">Reference proteome</keyword>
<dbReference type="GO" id="GO:0008360">
    <property type="term" value="P:regulation of cell shape"/>
    <property type="evidence" value="ECO:0007669"/>
    <property type="project" value="UniProtKB-KW"/>
</dbReference>
<comment type="similarity">
    <text evidence="7">Belongs to the MurCDEF family.</text>
</comment>
<keyword evidence="7 8" id="KW-0573">Peptidoglycan synthesis</keyword>
<dbReference type="NCBIfam" id="TIGR01087">
    <property type="entry name" value="murD"/>
    <property type="match status" value="1"/>
</dbReference>
<keyword evidence="7 8" id="KW-0133">Cell shape</keyword>
<dbReference type="EMBL" id="JAUUUU010000001">
    <property type="protein sequence ID" value="MDP1520036.1"/>
    <property type="molecule type" value="Genomic_DNA"/>
</dbReference>
<dbReference type="GO" id="GO:0008764">
    <property type="term" value="F:UDP-N-acetylmuramoylalanine-D-glutamate ligase activity"/>
    <property type="evidence" value="ECO:0007669"/>
    <property type="project" value="UniProtKB-UniRule"/>
</dbReference>
<dbReference type="InterPro" id="IPR013221">
    <property type="entry name" value="Mur_ligase_cen"/>
</dbReference>
<dbReference type="GO" id="GO:0071555">
    <property type="term" value="P:cell wall organization"/>
    <property type="evidence" value="ECO:0007669"/>
    <property type="project" value="UniProtKB-KW"/>
</dbReference>
<evidence type="ECO:0000259" key="10">
    <source>
        <dbReference type="Pfam" id="PF08245"/>
    </source>
</evidence>
<dbReference type="RefSeq" id="WP_305169549.1">
    <property type="nucleotide sequence ID" value="NZ_JAUUUU010000001.1"/>
</dbReference>
<dbReference type="Pfam" id="PF21799">
    <property type="entry name" value="MurD-like_N"/>
    <property type="match status" value="1"/>
</dbReference>
<dbReference type="PANTHER" id="PTHR43692">
    <property type="entry name" value="UDP-N-ACETYLMURAMOYLALANINE--D-GLUTAMATE LIGASE"/>
    <property type="match status" value="1"/>
</dbReference>
<dbReference type="Gene3D" id="3.40.1190.10">
    <property type="entry name" value="Mur-like, catalytic domain"/>
    <property type="match status" value="1"/>
</dbReference>
<dbReference type="GO" id="GO:0005524">
    <property type="term" value="F:ATP binding"/>
    <property type="evidence" value="ECO:0007669"/>
    <property type="project" value="UniProtKB-UniRule"/>
</dbReference>
<feature type="domain" description="Mur ligase C-terminal" evidence="9">
    <location>
        <begin position="309"/>
        <end position="423"/>
    </location>
</feature>
<evidence type="ECO:0000256" key="8">
    <source>
        <dbReference type="RuleBase" id="RU003664"/>
    </source>
</evidence>
<dbReference type="InterPro" id="IPR036565">
    <property type="entry name" value="Mur-like_cat_sf"/>
</dbReference>
<feature type="binding site" evidence="7">
    <location>
        <begin position="117"/>
        <end position="123"/>
    </location>
    <ligand>
        <name>ATP</name>
        <dbReference type="ChEBI" id="CHEBI:30616"/>
    </ligand>
</feature>
<evidence type="ECO:0000313" key="12">
    <source>
        <dbReference type="Proteomes" id="UP001178354"/>
    </source>
</evidence>
<dbReference type="InterPro" id="IPR005762">
    <property type="entry name" value="MurD"/>
</dbReference>
<dbReference type="Gene3D" id="3.90.190.20">
    <property type="entry name" value="Mur ligase, C-terminal domain"/>
    <property type="match status" value="1"/>
</dbReference>
<reference evidence="11" key="1">
    <citation type="journal article" date="2010" name="Int. J. Syst. Evol. Microbiol.">
        <title>Porticoccus litoralis gen. nov., sp. nov., a gammaproteobacterium isolated from the Yellow Sea.</title>
        <authorList>
            <person name="Oh H.M."/>
            <person name="Kim H."/>
            <person name="Kim K.M."/>
            <person name="Min G.S."/>
            <person name="Cho J.C."/>
        </authorList>
    </citation>
    <scope>NUCLEOTIDE SEQUENCE</scope>
    <source>
        <strain evidence="11">DSM 25064</strain>
    </source>
</reference>
<evidence type="ECO:0000256" key="1">
    <source>
        <dbReference type="ARBA" id="ARBA00004496"/>
    </source>
</evidence>
<comment type="catalytic activity">
    <reaction evidence="7 8">
        <text>UDP-N-acetyl-alpha-D-muramoyl-L-alanine + D-glutamate + ATP = UDP-N-acetyl-alpha-D-muramoyl-L-alanyl-D-glutamate + ADP + phosphate + H(+)</text>
        <dbReference type="Rhea" id="RHEA:16429"/>
        <dbReference type="ChEBI" id="CHEBI:15378"/>
        <dbReference type="ChEBI" id="CHEBI:29986"/>
        <dbReference type="ChEBI" id="CHEBI:30616"/>
        <dbReference type="ChEBI" id="CHEBI:43474"/>
        <dbReference type="ChEBI" id="CHEBI:83898"/>
        <dbReference type="ChEBI" id="CHEBI:83900"/>
        <dbReference type="ChEBI" id="CHEBI:456216"/>
        <dbReference type="EC" id="6.3.2.9"/>
    </reaction>
</comment>
<name>A0AAW8B253_9GAMM</name>
<dbReference type="GO" id="GO:0051301">
    <property type="term" value="P:cell division"/>
    <property type="evidence" value="ECO:0007669"/>
    <property type="project" value="UniProtKB-KW"/>
</dbReference>
<keyword evidence="7 8" id="KW-0131">Cell cycle</keyword>
<evidence type="ECO:0000259" key="9">
    <source>
        <dbReference type="Pfam" id="PF02875"/>
    </source>
</evidence>
<comment type="caution">
    <text evidence="11">The sequence shown here is derived from an EMBL/GenBank/DDBJ whole genome shotgun (WGS) entry which is preliminary data.</text>
</comment>
<dbReference type="InterPro" id="IPR004101">
    <property type="entry name" value="Mur_ligase_C"/>
</dbReference>
<accession>A0AAW8B253</accession>
<comment type="function">
    <text evidence="7 8">Cell wall formation. Catalyzes the addition of glutamate to the nucleotide precursor UDP-N-acetylmuramoyl-L-alanine (UMA).</text>
</comment>
<sequence>MSQLIASSKLKVVVGIGVTGLSVARHLTRLGERFVMCDTRQQPPGLEQLKADMPDVPVMLGELSSDALLTADEVILSPGLTRQHPAVQQALAADIPVINDIELFARSANASIIAITGSNGKSTVTTLVGEMCADAKVVAGVGGNLGVAALDLLQSDAQLYVLELSSFQLESVQALNAEVAVVLNISADHMDRYNGLLDYHQAKHRIFIGARQVVMNRDDALTNPLVGDGVKQWSFGLGQPDFKGFGLRQHEGESWLYYQFDPLMPERELGIKGRHNCANALAALALGTACGLPMASMLDTLRRFKGLDHRCQVVGEVGGVSYINDSKATNVGATLAAITGLARGENLILIAGGQGKGQDFAPLAAALPGAVKQLVLMGEDAPAIDRAVGGLVDTVHATSLAAAVAAASQVATAGDVVLLSPACASFDMFSGFEDRGRKFAAAVEALQ</sequence>
<evidence type="ECO:0000256" key="6">
    <source>
        <dbReference type="ARBA" id="ARBA00022840"/>
    </source>
</evidence>
<dbReference type="HAMAP" id="MF_00639">
    <property type="entry name" value="MurD"/>
    <property type="match status" value="1"/>
</dbReference>
<comment type="pathway">
    <text evidence="2 7 8">Cell wall biogenesis; peptidoglycan biosynthesis.</text>
</comment>
<evidence type="ECO:0000256" key="4">
    <source>
        <dbReference type="ARBA" id="ARBA00022598"/>
    </source>
</evidence>
<dbReference type="GO" id="GO:0005737">
    <property type="term" value="C:cytoplasm"/>
    <property type="evidence" value="ECO:0007669"/>
    <property type="project" value="UniProtKB-SubCell"/>
</dbReference>
<dbReference type="SUPFAM" id="SSF53623">
    <property type="entry name" value="MurD-like peptide ligases, catalytic domain"/>
    <property type="match status" value="1"/>
</dbReference>
<dbReference type="Gene3D" id="3.40.50.720">
    <property type="entry name" value="NAD(P)-binding Rossmann-like Domain"/>
    <property type="match status" value="1"/>
</dbReference>
<comment type="subcellular location">
    <subcellularLocation>
        <location evidence="1 7 8">Cytoplasm</location>
    </subcellularLocation>
</comment>
<evidence type="ECO:0000256" key="7">
    <source>
        <dbReference type="HAMAP-Rule" id="MF_00639"/>
    </source>
</evidence>
<keyword evidence="4 7" id="KW-0436">Ligase</keyword>
<evidence type="ECO:0000256" key="2">
    <source>
        <dbReference type="ARBA" id="ARBA00004752"/>
    </source>
</evidence>
<evidence type="ECO:0000256" key="5">
    <source>
        <dbReference type="ARBA" id="ARBA00022741"/>
    </source>
</evidence>
<dbReference type="Pfam" id="PF08245">
    <property type="entry name" value="Mur_ligase_M"/>
    <property type="match status" value="1"/>
</dbReference>
<evidence type="ECO:0000313" key="11">
    <source>
        <dbReference type="EMBL" id="MDP1520036.1"/>
    </source>
</evidence>
<dbReference type="Proteomes" id="UP001178354">
    <property type="component" value="Unassembled WGS sequence"/>
</dbReference>
<keyword evidence="6 7" id="KW-0067">ATP-binding</keyword>
<dbReference type="AlphaFoldDB" id="A0AAW8B253"/>
<feature type="domain" description="Mur ligase central" evidence="10">
    <location>
        <begin position="115"/>
        <end position="286"/>
    </location>
</feature>
<dbReference type="InterPro" id="IPR036615">
    <property type="entry name" value="Mur_ligase_C_dom_sf"/>
</dbReference>
<dbReference type="Pfam" id="PF02875">
    <property type="entry name" value="Mur_ligase_C"/>
    <property type="match status" value="1"/>
</dbReference>
<protein>
    <recommendedName>
        <fullName evidence="7 8">UDP-N-acetylmuramoylalanine--D-glutamate ligase</fullName>
        <ecNumber evidence="7 8">6.3.2.9</ecNumber>
    </recommendedName>
    <alternativeName>
        <fullName evidence="7">D-glutamic acid-adding enzyme</fullName>
    </alternativeName>
    <alternativeName>
        <fullName evidence="7">UDP-N-acetylmuramoyl-L-alanyl-D-glutamate synthetase</fullName>
    </alternativeName>
</protein>
<evidence type="ECO:0000256" key="3">
    <source>
        <dbReference type="ARBA" id="ARBA00022490"/>
    </source>
</evidence>
<dbReference type="SUPFAM" id="SSF51984">
    <property type="entry name" value="MurCD N-terminal domain"/>
    <property type="match status" value="1"/>
</dbReference>
<organism evidence="11 12">
    <name type="scientific">Porticoccus litoralis</name>
    <dbReference type="NCBI Taxonomy" id="434086"/>
    <lineage>
        <taxon>Bacteria</taxon>
        <taxon>Pseudomonadati</taxon>
        <taxon>Pseudomonadota</taxon>
        <taxon>Gammaproteobacteria</taxon>
        <taxon>Cellvibrionales</taxon>
        <taxon>Porticoccaceae</taxon>
        <taxon>Porticoccus</taxon>
    </lineage>
</organism>
<dbReference type="SUPFAM" id="SSF53244">
    <property type="entry name" value="MurD-like peptide ligases, peptide-binding domain"/>
    <property type="match status" value="1"/>
</dbReference>
<dbReference type="GO" id="GO:0009252">
    <property type="term" value="P:peptidoglycan biosynthetic process"/>
    <property type="evidence" value="ECO:0007669"/>
    <property type="project" value="UniProtKB-UniRule"/>
</dbReference>
<dbReference type="EC" id="6.3.2.9" evidence="7 8"/>
<reference evidence="11" key="2">
    <citation type="submission" date="2023-08" db="EMBL/GenBank/DDBJ databases">
        <authorList>
            <person name="Luo J."/>
        </authorList>
    </citation>
    <scope>NUCLEOTIDE SEQUENCE</scope>
    <source>
        <strain evidence="11">DSM 25064</strain>
    </source>
</reference>
<keyword evidence="5 7" id="KW-0547">Nucleotide-binding</keyword>